<dbReference type="NCBIfam" id="TIGR02143">
    <property type="entry name" value="trmA_only"/>
    <property type="match status" value="1"/>
</dbReference>
<keyword evidence="3 7" id="KW-0949">S-adenosyl-L-methionine</keyword>
<accession>A0A066TJQ5</accession>
<evidence type="ECO:0000256" key="8">
    <source>
        <dbReference type="PROSITE-ProRule" id="PRU01024"/>
    </source>
</evidence>
<organism evidence="10 11">
    <name type="scientific">Snodgrassella communis</name>
    <dbReference type="NCBI Taxonomy" id="2946699"/>
    <lineage>
        <taxon>Bacteria</taxon>
        <taxon>Pseudomonadati</taxon>
        <taxon>Pseudomonadota</taxon>
        <taxon>Betaproteobacteria</taxon>
        <taxon>Neisseriales</taxon>
        <taxon>Neisseriaceae</taxon>
        <taxon>Snodgrassella</taxon>
    </lineage>
</organism>
<dbReference type="PANTHER" id="PTHR47790">
    <property type="entry name" value="TRNA/TMRNA (URACIL-C(5))-METHYLTRANSFERASE"/>
    <property type="match status" value="1"/>
</dbReference>
<name>A0A066TJQ5_9NEIS</name>
<dbReference type="PROSITE" id="PS01230">
    <property type="entry name" value="TRMA_1"/>
    <property type="match status" value="1"/>
</dbReference>
<keyword evidence="11" id="KW-1185">Reference proteome</keyword>
<dbReference type="InterPro" id="IPR011869">
    <property type="entry name" value="TrmA_MeTrfase"/>
</dbReference>
<keyword evidence="2 7" id="KW-0808">Transferase</keyword>
<keyword evidence="4 7" id="KW-0819">tRNA processing</keyword>
<feature type="binding site" evidence="7">
    <location>
        <position position="218"/>
    </location>
    <ligand>
        <name>S-adenosyl-L-methionine</name>
        <dbReference type="ChEBI" id="CHEBI:59789"/>
    </ligand>
</feature>
<keyword evidence="1 7" id="KW-0489">Methyltransferase</keyword>
<dbReference type="SUPFAM" id="SSF53335">
    <property type="entry name" value="S-adenosyl-L-methionine-dependent methyltransferases"/>
    <property type="match status" value="1"/>
</dbReference>
<dbReference type="PROSITE" id="PS51687">
    <property type="entry name" value="SAM_MT_RNA_M5U"/>
    <property type="match status" value="1"/>
</dbReference>
<dbReference type="Pfam" id="PF05958">
    <property type="entry name" value="tRNA_U5-meth_tr"/>
    <property type="match status" value="1"/>
</dbReference>
<evidence type="ECO:0000313" key="10">
    <source>
        <dbReference type="EMBL" id="KDN15095.1"/>
    </source>
</evidence>
<reference evidence="10 11" key="1">
    <citation type="submission" date="2014-03" db="EMBL/GenBank/DDBJ databases">
        <title>The genomes of two eusocial bee gut symbionts.</title>
        <authorList>
            <person name="Kwong W.K."/>
            <person name="Engel P."/>
            <person name="Koch H."/>
            <person name="Moran N.A."/>
        </authorList>
    </citation>
    <scope>NUCLEOTIDE SEQUENCE [LARGE SCALE GENOMIC DNA]</scope>
    <source>
        <strain evidence="11">wkB29</strain>
    </source>
</reference>
<dbReference type="Gene3D" id="2.40.50.1070">
    <property type="match status" value="1"/>
</dbReference>
<comment type="caution">
    <text evidence="10">The sequence shown here is derived from an EMBL/GenBank/DDBJ whole genome shotgun (WGS) entry which is preliminary data.</text>
</comment>
<gene>
    <name evidence="7" type="primary">trmA</name>
    <name evidence="10" type="ORF">SALWKB29_0721</name>
</gene>
<comment type="catalytic activity">
    <reaction evidence="5 7">
        <text>uridine(341) in tmRNA + S-adenosyl-L-methionine = 5-methyluridine(341) in tmRNA + S-adenosyl-L-homocysteine + H(+)</text>
        <dbReference type="Rhea" id="RHEA:43612"/>
        <dbReference type="Rhea" id="RHEA-COMP:10630"/>
        <dbReference type="Rhea" id="RHEA-COMP:10631"/>
        <dbReference type="ChEBI" id="CHEBI:15378"/>
        <dbReference type="ChEBI" id="CHEBI:57856"/>
        <dbReference type="ChEBI" id="CHEBI:59789"/>
        <dbReference type="ChEBI" id="CHEBI:65315"/>
        <dbReference type="ChEBI" id="CHEBI:74447"/>
    </reaction>
</comment>
<evidence type="ECO:0000256" key="4">
    <source>
        <dbReference type="ARBA" id="ARBA00022694"/>
    </source>
</evidence>
<dbReference type="OrthoDB" id="9804590at2"/>
<dbReference type="eggNOG" id="COG2265">
    <property type="taxonomic scope" value="Bacteria"/>
</dbReference>
<evidence type="ECO:0000256" key="9">
    <source>
        <dbReference type="PROSITE-ProRule" id="PRU10015"/>
    </source>
</evidence>
<dbReference type="InterPro" id="IPR029063">
    <property type="entry name" value="SAM-dependent_MTases_sf"/>
</dbReference>
<dbReference type="RefSeq" id="WP_037405472.1">
    <property type="nucleotide sequence ID" value="NZ_JFZV01000003.1"/>
</dbReference>
<comment type="catalytic activity">
    <reaction evidence="6 7">
        <text>uridine(54) in tRNA + S-adenosyl-L-methionine = 5-methyluridine(54) in tRNA + S-adenosyl-L-homocysteine + H(+)</text>
        <dbReference type="Rhea" id="RHEA:42712"/>
        <dbReference type="Rhea" id="RHEA-COMP:10167"/>
        <dbReference type="Rhea" id="RHEA-COMP:10193"/>
        <dbReference type="ChEBI" id="CHEBI:15378"/>
        <dbReference type="ChEBI" id="CHEBI:57856"/>
        <dbReference type="ChEBI" id="CHEBI:59789"/>
        <dbReference type="ChEBI" id="CHEBI:65315"/>
        <dbReference type="ChEBI" id="CHEBI:74447"/>
        <dbReference type="EC" id="2.1.1.35"/>
    </reaction>
</comment>
<dbReference type="HAMAP" id="MF_01011">
    <property type="entry name" value="RNA_methyltr_TrmA"/>
    <property type="match status" value="1"/>
</dbReference>
<dbReference type="GO" id="GO:0019843">
    <property type="term" value="F:rRNA binding"/>
    <property type="evidence" value="ECO:0007669"/>
    <property type="project" value="TreeGrafter"/>
</dbReference>
<dbReference type="Gene3D" id="3.40.50.150">
    <property type="entry name" value="Vaccinia Virus protein VP39"/>
    <property type="match status" value="1"/>
</dbReference>
<dbReference type="AlphaFoldDB" id="A0A066TJQ5"/>
<dbReference type="GO" id="GO:0030697">
    <property type="term" value="F:tRNA (uracil(54)-C5)-methyltransferase activity, S-adenosyl methionine-dependent"/>
    <property type="evidence" value="ECO:0007669"/>
    <property type="project" value="UniProtKB-UniRule"/>
</dbReference>
<dbReference type="CDD" id="cd02440">
    <property type="entry name" value="AdoMet_MTases"/>
    <property type="match status" value="1"/>
</dbReference>
<feature type="binding site" evidence="7 8">
    <location>
        <position position="184"/>
    </location>
    <ligand>
        <name>S-adenosyl-L-methionine</name>
        <dbReference type="ChEBI" id="CHEBI:59789"/>
    </ligand>
</feature>
<dbReference type="FunFam" id="2.40.50.1070:FF:000001">
    <property type="entry name" value="tRNA/tmRNA (uracil-C(5))-methyltransferase"/>
    <property type="match status" value="1"/>
</dbReference>
<dbReference type="PANTHER" id="PTHR47790:SF2">
    <property type="entry name" value="TRNA_TMRNA (URACIL-C(5))-METHYLTRANSFERASE"/>
    <property type="match status" value="1"/>
</dbReference>
<dbReference type="Proteomes" id="UP000027170">
    <property type="component" value="Unassembled WGS sequence"/>
</dbReference>
<evidence type="ECO:0000256" key="2">
    <source>
        <dbReference type="ARBA" id="ARBA00022679"/>
    </source>
</evidence>
<dbReference type="EC" id="2.1.1.35" evidence="7"/>
<dbReference type="InterPro" id="IPR010280">
    <property type="entry name" value="U5_MeTrfase_fam"/>
</dbReference>
<evidence type="ECO:0000256" key="6">
    <source>
        <dbReference type="ARBA" id="ARBA00052788"/>
    </source>
</evidence>
<evidence type="ECO:0000256" key="7">
    <source>
        <dbReference type="HAMAP-Rule" id="MF_01011"/>
    </source>
</evidence>
<evidence type="ECO:0000256" key="5">
    <source>
        <dbReference type="ARBA" id="ARBA00051255"/>
    </source>
</evidence>
<sequence>MTTAAYQQQLSDKQLYLEHLFADCAFPPVQVFTSPASHYRMRAEFRIWHDGDECSYAMFTPGEKASAGNVHKLRNFSVAHENINSLMPKLLDCIQASELLKVRLFQVEFLTTLAGDTLVTLIYHKKLDDGWMHAASKLAAELGVQVLGRSRGQKVVLERDYVIERLNVNQETFQYKQLEGGFTQPNAEVCQSMLSWAVNVAQTINTGDLLELYCGNGNFTLPLSRHFRRVLATEVSKTSVQAARWNIAINQITNIALARLSAEEFTEAYTGVRTFQRLASEHINLADYQFSSVFVDPPRAGIDQATLELLQKFDNIIYVSCNPVTLHENLQILLTTHEVKRAAMFDQFPFTPHIESGIWLKKR</sequence>
<feature type="active site" evidence="9">
    <location>
        <position position="321"/>
    </location>
</feature>
<evidence type="ECO:0000313" key="11">
    <source>
        <dbReference type="Proteomes" id="UP000027170"/>
    </source>
</evidence>
<feature type="binding site" evidence="7 8">
    <location>
        <position position="296"/>
    </location>
    <ligand>
        <name>S-adenosyl-L-methionine</name>
        <dbReference type="ChEBI" id="CHEBI:59789"/>
    </ligand>
</feature>
<feature type="active site" description="Nucleophile" evidence="7 8">
    <location>
        <position position="321"/>
    </location>
</feature>
<proteinExistence type="inferred from homology"/>
<comment type="similarity">
    <text evidence="7">Belongs to the class I-like SAM-binding methyltransferase superfamily. RNA M5U methyltransferase family. TrmA subfamily.</text>
</comment>
<feature type="active site" description="Proton acceptor" evidence="7">
    <location>
        <position position="355"/>
    </location>
</feature>
<protein>
    <recommendedName>
        <fullName evidence="7">tRNA/tmRNA (uracil-C(5))-methyltransferase</fullName>
        <ecNumber evidence="7">2.1.1.35</ecNumber>
    </recommendedName>
    <alternativeName>
        <fullName evidence="7">tRNA (uracil(54)-C(5))-methyltransferase</fullName>
    </alternativeName>
    <alternativeName>
        <fullName evidence="7">tRNA(m5U54)-methyltransferase</fullName>
        <shortName evidence="7">RUMT</shortName>
    </alternativeName>
    <alternativeName>
        <fullName evidence="7">tmRNA (uracil(341)-C(5))-methyltransferase</fullName>
    </alternativeName>
</protein>
<dbReference type="GO" id="GO:0005829">
    <property type="term" value="C:cytosol"/>
    <property type="evidence" value="ECO:0007669"/>
    <property type="project" value="TreeGrafter"/>
</dbReference>
<feature type="binding site" evidence="7 8">
    <location>
        <position position="213"/>
    </location>
    <ligand>
        <name>S-adenosyl-L-methionine</name>
        <dbReference type="ChEBI" id="CHEBI:59789"/>
    </ligand>
</feature>
<dbReference type="GO" id="GO:0000049">
    <property type="term" value="F:tRNA binding"/>
    <property type="evidence" value="ECO:0007669"/>
    <property type="project" value="TreeGrafter"/>
</dbReference>
<dbReference type="EMBL" id="JFZV01000003">
    <property type="protein sequence ID" value="KDN15095.1"/>
    <property type="molecule type" value="Genomic_DNA"/>
</dbReference>
<evidence type="ECO:0000256" key="3">
    <source>
        <dbReference type="ARBA" id="ARBA00022691"/>
    </source>
</evidence>
<dbReference type="GO" id="GO:0030488">
    <property type="term" value="P:tRNA methylation"/>
    <property type="evidence" value="ECO:0007669"/>
    <property type="project" value="UniProtKB-UniRule"/>
</dbReference>
<comment type="function">
    <text evidence="7">Dual-specificity methyltransferase that catalyzes the formation of 5-methyluridine at position 54 (m5U54) in all tRNAs, and that of position 341 (m5U341) in tmRNA (transfer-mRNA).</text>
</comment>
<feature type="binding site" evidence="7 8">
    <location>
        <position position="234"/>
    </location>
    <ligand>
        <name>S-adenosyl-L-methionine</name>
        <dbReference type="ChEBI" id="CHEBI:59789"/>
    </ligand>
</feature>
<dbReference type="FunFam" id="3.40.50.150:FF:000012">
    <property type="entry name" value="tRNA/tmRNA (uracil-C(5))-methyltransferase"/>
    <property type="match status" value="1"/>
</dbReference>
<dbReference type="InterPro" id="IPR030390">
    <property type="entry name" value="MeTrfase_TrmA_AS"/>
</dbReference>
<evidence type="ECO:0000256" key="1">
    <source>
        <dbReference type="ARBA" id="ARBA00022603"/>
    </source>
</evidence>